<protein>
    <submittedName>
        <fullName evidence="1">Uncharacterized protein</fullName>
    </submittedName>
</protein>
<dbReference type="Proteomes" id="UP000051952">
    <property type="component" value="Unassembled WGS sequence"/>
</dbReference>
<name>A0A0S4IKB5_BODSA</name>
<reference evidence="2" key="1">
    <citation type="submission" date="2015-09" db="EMBL/GenBank/DDBJ databases">
        <authorList>
            <consortium name="Pathogen Informatics"/>
        </authorList>
    </citation>
    <scope>NUCLEOTIDE SEQUENCE [LARGE SCALE GENOMIC DNA]</scope>
    <source>
        <strain evidence="2">Lake Konstanz</strain>
    </source>
</reference>
<accession>A0A0S4IKB5</accession>
<proteinExistence type="predicted"/>
<organism evidence="1 2">
    <name type="scientific">Bodo saltans</name>
    <name type="common">Flagellated protozoan</name>
    <dbReference type="NCBI Taxonomy" id="75058"/>
    <lineage>
        <taxon>Eukaryota</taxon>
        <taxon>Discoba</taxon>
        <taxon>Euglenozoa</taxon>
        <taxon>Kinetoplastea</taxon>
        <taxon>Metakinetoplastina</taxon>
        <taxon>Eubodonida</taxon>
        <taxon>Bodonidae</taxon>
        <taxon>Bodo</taxon>
    </lineage>
</organism>
<sequence>MQKRFDYAAESKLTAFDAGTKYLFIALLEEDCTTLSVSSHEGRGSTQLDFRNGRAVCGTLPVGSIKNCTFDISVDCKGECYRTSFCSPPLFEPHPIKPGGAIIFYSSPGSLVHHLCCTPGGGAESTQAPTPPPKPATGKYLLEVTCMPKANTVVVPRRLLDSKDKTIFFGRDDVVAPDLTTMEVNTVSGQECLKWLAFEAYCLWDPPEGCTFPVKMYFEYDKFDIREIKSCPPALA</sequence>
<dbReference type="VEuPathDB" id="TriTrypDB:BSAL_50605"/>
<dbReference type="EMBL" id="CYKH01000044">
    <property type="protein sequence ID" value="CUE64540.1"/>
    <property type="molecule type" value="Genomic_DNA"/>
</dbReference>
<dbReference type="AlphaFoldDB" id="A0A0S4IKB5"/>
<evidence type="ECO:0000313" key="2">
    <source>
        <dbReference type="Proteomes" id="UP000051952"/>
    </source>
</evidence>
<keyword evidence="2" id="KW-1185">Reference proteome</keyword>
<gene>
    <name evidence="1" type="ORF">BSAL_50605</name>
</gene>
<evidence type="ECO:0000313" key="1">
    <source>
        <dbReference type="EMBL" id="CUE64540.1"/>
    </source>
</evidence>